<dbReference type="InterPro" id="IPR000477">
    <property type="entry name" value="RT_dom"/>
</dbReference>
<dbReference type="InterPro" id="IPR024937">
    <property type="entry name" value="Domain_X"/>
</dbReference>
<evidence type="ECO:0000256" key="1">
    <source>
        <dbReference type="ARBA" id="ARBA00034120"/>
    </source>
</evidence>
<comment type="caution">
    <text evidence="3">The sequence shown here is derived from an EMBL/GenBank/DDBJ whole genome shotgun (WGS) entry which is preliminary data.</text>
</comment>
<dbReference type="Pfam" id="PF00078">
    <property type="entry name" value="RVT_1"/>
    <property type="match status" value="1"/>
</dbReference>
<dbReference type="PROSITE" id="PS50878">
    <property type="entry name" value="RT_POL"/>
    <property type="match status" value="1"/>
</dbReference>
<dbReference type="Pfam" id="PF01348">
    <property type="entry name" value="Intron_maturas2"/>
    <property type="match status" value="1"/>
</dbReference>
<name>A0A5C7VUL0_AQUAC</name>
<dbReference type="PANTHER" id="PTHR34047">
    <property type="entry name" value="NUCLEAR INTRON MATURASE 1, MITOCHONDRIAL-RELATED"/>
    <property type="match status" value="1"/>
</dbReference>
<feature type="domain" description="Reverse transcriptase" evidence="2">
    <location>
        <begin position="70"/>
        <end position="365"/>
    </location>
</feature>
<sequence length="619" mass="71402">MASTAYDRLDKLRELNARDGWVNNDLYRLLFKPELHILAYEKIKSAPGNMTRGSDGKTIDGTSVASIAATITELKDESYQPKPALRVYIPKKDGKKRPLGIPAIKDKIVQESVRLILECIYDAPESPLFCNSSHGFREARSTHTALKEVCDKWQGTKWFIEGDIKSFFDEICHDRLIQLLRKKIADDRFINLIRKFLNAGYMEDGTLNASTKGTPQGGIISPMLANVYLHEFDLWAEELCRDLTTGGKDRRANPEYRSVVRKRDYLLKKCEGNPQGADLERFKELDAKLLTLPSQDQYDPDFIRVRYVRYADDWLIGVVGSKELASDIRERAKTFLMDNLKLELSLEKTKITHCTDRARFLGFLVGLPAYRLAKRNKIKSGGAQHSHLRRVGHSQIRLWLDGDEIISALRDERFIKTKNGQDFAISKRGYVHLDPDEMVLRYNAFKRGLRNYYRPAMNIRYLGYVDYLMRLSLAKTLAHKYRTSMKEQFRKRGRSLKVIREVNGKVRVTQYWECSYARDVTGFATKPRDPNSLHQRFEKRVKSKLGMDCCVCGSDRQIQMHHVRHLRKGGKVVVRGFNRVMADINRKQIPVCHDCHVLIHAGKYDGKSLKDLHFNPALV</sequence>
<dbReference type="SMART" id="SM00507">
    <property type="entry name" value="HNHc"/>
    <property type="match status" value="1"/>
</dbReference>
<dbReference type="GO" id="GO:0006397">
    <property type="term" value="P:mRNA processing"/>
    <property type="evidence" value="ECO:0007669"/>
    <property type="project" value="InterPro"/>
</dbReference>
<accession>A0A5C7VUL0</accession>
<dbReference type="SUPFAM" id="SSF56672">
    <property type="entry name" value="DNA/RNA polymerases"/>
    <property type="match status" value="1"/>
</dbReference>
<dbReference type="CDD" id="cd01651">
    <property type="entry name" value="RT_G2_intron"/>
    <property type="match status" value="1"/>
</dbReference>
<dbReference type="PANTHER" id="PTHR34047:SF8">
    <property type="entry name" value="PROTEIN YKFC"/>
    <property type="match status" value="1"/>
</dbReference>
<evidence type="ECO:0000259" key="2">
    <source>
        <dbReference type="PROSITE" id="PS50878"/>
    </source>
</evidence>
<evidence type="ECO:0000313" key="3">
    <source>
        <dbReference type="EMBL" id="TXI28265.1"/>
    </source>
</evidence>
<dbReference type="Proteomes" id="UP000321110">
    <property type="component" value="Unassembled WGS sequence"/>
</dbReference>
<organism evidence="3 4">
    <name type="scientific">Aquipseudomonas alcaligenes</name>
    <name type="common">Pseudomonas alcaligenes</name>
    <dbReference type="NCBI Taxonomy" id="43263"/>
    <lineage>
        <taxon>Bacteria</taxon>
        <taxon>Pseudomonadati</taxon>
        <taxon>Pseudomonadota</taxon>
        <taxon>Gammaproteobacteria</taxon>
        <taxon>Pseudomonadales</taxon>
        <taxon>Pseudomonadaceae</taxon>
        <taxon>Aquipseudomonas</taxon>
    </lineage>
</organism>
<proteinExistence type="inferred from homology"/>
<dbReference type="AlphaFoldDB" id="A0A5C7VUL0"/>
<dbReference type="InterPro" id="IPR051083">
    <property type="entry name" value="GrpII_Intron_Splice-Mob/Def"/>
</dbReference>
<dbReference type="EMBL" id="SSFO01000280">
    <property type="protein sequence ID" value="TXI28265.1"/>
    <property type="molecule type" value="Genomic_DNA"/>
</dbReference>
<reference evidence="3 4" key="1">
    <citation type="submission" date="2018-09" db="EMBL/GenBank/DDBJ databases">
        <title>Metagenome Assembled Genomes from an Advanced Water Purification Facility.</title>
        <authorList>
            <person name="Stamps B.W."/>
            <person name="Spear J.R."/>
        </authorList>
    </citation>
    <scope>NUCLEOTIDE SEQUENCE [LARGE SCALE GENOMIC DNA]</scope>
    <source>
        <strain evidence="3">Bin_52_1</strain>
    </source>
</reference>
<dbReference type="InterPro" id="IPR003615">
    <property type="entry name" value="HNH_nuc"/>
</dbReference>
<dbReference type="InterPro" id="IPR043502">
    <property type="entry name" value="DNA/RNA_pol_sf"/>
</dbReference>
<gene>
    <name evidence="3" type="ORF">E6Q69_16610</name>
</gene>
<protein>
    <recommendedName>
        <fullName evidence="2">Reverse transcriptase domain-containing protein</fullName>
    </recommendedName>
</protein>
<evidence type="ECO:0000313" key="4">
    <source>
        <dbReference type="Proteomes" id="UP000321110"/>
    </source>
</evidence>
<comment type="similarity">
    <text evidence="1">Belongs to the bacterial reverse transcriptase family.</text>
</comment>